<dbReference type="PRINTS" id="PR00598">
    <property type="entry name" value="HTHMARR"/>
</dbReference>
<dbReference type="PROSITE" id="PS50995">
    <property type="entry name" value="HTH_MARR_2"/>
    <property type="match status" value="1"/>
</dbReference>
<dbReference type="HOGENOM" id="CLU_135500_0_0_11"/>
<dbReference type="RefSeq" id="WP_006721891.1">
    <property type="nucleotide sequence ID" value="NZ_CP085935.1"/>
</dbReference>
<organism evidence="6 7">
    <name type="scientific">Collinsella stercoris DSM 13279</name>
    <dbReference type="NCBI Taxonomy" id="445975"/>
    <lineage>
        <taxon>Bacteria</taxon>
        <taxon>Bacillati</taxon>
        <taxon>Actinomycetota</taxon>
        <taxon>Coriobacteriia</taxon>
        <taxon>Coriobacteriales</taxon>
        <taxon>Coriobacteriaceae</taxon>
        <taxon>Collinsella</taxon>
    </lineage>
</organism>
<dbReference type="GeneID" id="98002328"/>
<dbReference type="PANTHER" id="PTHR42756">
    <property type="entry name" value="TRANSCRIPTIONAL REGULATOR, MARR"/>
    <property type="match status" value="1"/>
</dbReference>
<evidence type="ECO:0000256" key="2">
    <source>
        <dbReference type="ARBA" id="ARBA00023125"/>
    </source>
</evidence>
<evidence type="ECO:0000313" key="6">
    <source>
        <dbReference type="EMBL" id="EEA89549.1"/>
    </source>
</evidence>
<proteinExistence type="predicted"/>
<dbReference type="SUPFAM" id="SSF46785">
    <property type="entry name" value="Winged helix' DNA-binding domain"/>
    <property type="match status" value="1"/>
</dbReference>
<sequence length="168" mass="18710">MSTTCGDSASQGAEDTPTENARDLDAELDDGTARAKRILQGLGFCGHYMHFHGGGRSGQVPIVCMLDRCGGQLSQQELGSHFELKPGSLSEILSKMEAAGLIERTRDTKDRRQLFVKLTRAGSELARREHEKRQAFRRVAFSSLTVEEQEQLAEMLEKIRVTWEELDG</sequence>
<reference evidence="6 7" key="1">
    <citation type="submission" date="2008-10" db="EMBL/GenBank/DDBJ databases">
        <title>Draft genome sequence of Collinsella stercoris (DSM 13279).</title>
        <authorList>
            <person name="Sudarsanam P."/>
            <person name="Ley R."/>
            <person name="Guruge J."/>
            <person name="Turnbaugh P.J."/>
            <person name="Mahowald M."/>
            <person name="Liep D."/>
            <person name="Gordon J."/>
        </authorList>
    </citation>
    <scope>NUCLEOTIDE SEQUENCE [LARGE SCALE GENOMIC DNA]</scope>
    <source>
        <strain evidence="6 7">DSM 13279</strain>
    </source>
</reference>
<evidence type="ECO:0000259" key="5">
    <source>
        <dbReference type="PROSITE" id="PS50995"/>
    </source>
</evidence>
<dbReference type="OrthoDB" id="3186444at2"/>
<keyword evidence="2" id="KW-0238">DNA-binding</keyword>
<dbReference type="GO" id="GO:0003700">
    <property type="term" value="F:DNA-binding transcription factor activity"/>
    <property type="evidence" value="ECO:0007669"/>
    <property type="project" value="InterPro"/>
</dbReference>
<dbReference type="InterPro" id="IPR036390">
    <property type="entry name" value="WH_DNA-bd_sf"/>
</dbReference>
<name>B6GDT2_9ACTN</name>
<keyword evidence="7" id="KW-1185">Reference proteome</keyword>
<feature type="domain" description="HTH marR-type" evidence="5">
    <location>
        <begin position="25"/>
        <end position="161"/>
    </location>
</feature>
<dbReference type="Pfam" id="PF01047">
    <property type="entry name" value="MarR"/>
    <property type="match status" value="1"/>
</dbReference>
<dbReference type="Gene3D" id="1.10.10.10">
    <property type="entry name" value="Winged helix-like DNA-binding domain superfamily/Winged helix DNA-binding domain"/>
    <property type="match status" value="1"/>
</dbReference>
<dbReference type="GO" id="GO:0003677">
    <property type="term" value="F:DNA binding"/>
    <property type="evidence" value="ECO:0007669"/>
    <property type="project" value="UniProtKB-KW"/>
</dbReference>
<evidence type="ECO:0000256" key="1">
    <source>
        <dbReference type="ARBA" id="ARBA00023015"/>
    </source>
</evidence>
<comment type="caution">
    <text evidence="6">The sequence shown here is derived from an EMBL/GenBank/DDBJ whole genome shotgun (WGS) entry which is preliminary data.</text>
</comment>
<keyword evidence="3" id="KW-0804">Transcription</keyword>
<dbReference type="InterPro" id="IPR036388">
    <property type="entry name" value="WH-like_DNA-bd_sf"/>
</dbReference>
<dbReference type="SMART" id="SM00347">
    <property type="entry name" value="HTH_MARR"/>
    <property type="match status" value="1"/>
</dbReference>
<feature type="region of interest" description="Disordered" evidence="4">
    <location>
        <begin position="1"/>
        <end position="22"/>
    </location>
</feature>
<dbReference type="STRING" id="445975.COLSTE_02265"/>
<dbReference type="InterPro" id="IPR023187">
    <property type="entry name" value="Tscrpt_reg_MarR-type_CS"/>
</dbReference>
<dbReference type="PROSITE" id="PS01117">
    <property type="entry name" value="HTH_MARR_1"/>
    <property type="match status" value="1"/>
</dbReference>
<dbReference type="Proteomes" id="UP000003560">
    <property type="component" value="Unassembled WGS sequence"/>
</dbReference>
<keyword evidence="1" id="KW-0805">Transcription regulation</keyword>
<reference evidence="6 7" key="2">
    <citation type="submission" date="2008-10" db="EMBL/GenBank/DDBJ databases">
        <authorList>
            <person name="Fulton L."/>
            <person name="Clifton S."/>
            <person name="Fulton B."/>
            <person name="Xu J."/>
            <person name="Minx P."/>
            <person name="Pepin K.H."/>
            <person name="Johnson M."/>
            <person name="Thiruvilangam P."/>
            <person name="Bhonagiri V."/>
            <person name="Nash W.E."/>
            <person name="Mardis E.R."/>
            <person name="Wilson R.K."/>
        </authorList>
    </citation>
    <scope>NUCLEOTIDE SEQUENCE [LARGE SCALE GENOMIC DNA]</scope>
    <source>
        <strain evidence="6 7">DSM 13279</strain>
    </source>
</reference>
<protein>
    <submittedName>
        <fullName evidence="6">Transcriptional regulator, MarR family</fullName>
    </submittedName>
</protein>
<dbReference type="eggNOG" id="COG1846">
    <property type="taxonomic scope" value="Bacteria"/>
</dbReference>
<evidence type="ECO:0000256" key="4">
    <source>
        <dbReference type="SAM" id="MobiDB-lite"/>
    </source>
</evidence>
<evidence type="ECO:0000256" key="3">
    <source>
        <dbReference type="ARBA" id="ARBA00023163"/>
    </source>
</evidence>
<feature type="compositionally biased region" description="Polar residues" evidence="4">
    <location>
        <begin position="1"/>
        <end position="13"/>
    </location>
</feature>
<accession>B6GDT2</accession>
<dbReference type="InterPro" id="IPR000835">
    <property type="entry name" value="HTH_MarR-typ"/>
</dbReference>
<dbReference type="PANTHER" id="PTHR42756:SF1">
    <property type="entry name" value="TRANSCRIPTIONAL REPRESSOR OF EMRAB OPERON"/>
    <property type="match status" value="1"/>
</dbReference>
<dbReference type="AlphaFoldDB" id="B6GDT2"/>
<gene>
    <name evidence="6" type="ORF">COLSTE_02265</name>
</gene>
<evidence type="ECO:0000313" key="7">
    <source>
        <dbReference type="Proteomes" id="UP000003560"/>
    </source>
</evidence>
<dbReference type="EMBL" id="ABXJ01000130">
    <property type="protein sequence ID" value="EEA89549.1"/>
    <property type="molecule type" value="Genomic_DNA"/>
</dbReference>